<reference evidence="2" key="1">
    <citation type="journal article" date="2019" name="Int. J. Syst. Evol. Microbiol.">
        <title>The Global Catalogue of Microorganisms (GCM) 10K type strain sequencing project: providing services to taxonomists for standard genome sequencing and annotation.</title>
        <authorList>
            <consortium name="The Broad Institute Genomics Platform"/>
            <consortium name="The Broad Institute Genome Sequencing Center for Infectious Disease"/>
            <person name="Wu L."/>
            <person name="Ma J."/>
        </authorList>
    </citation>
    <scope>NUCLEOTIDE SEQUENCE [LARGE SCALE GENOMIC DNA]</scope>
    <source>
        <strain evidence="2">KACC 11904</strain>
    </source>
</reference>
<dbReference type="Proteomes" id="UP001596044">
    <property type="component" value="Unassembled WGS sequence"/>
</dbReference>
<name>A0ABW0K8S5_9BACL</name>
<accession>A0ABW0K8S5</accession>
<evidence type="ECO:0000313" key="1">
    <source>
        <dbReference type="EMBL" id="MFC5449183.1"/>
    </source>
</evidence>
<dbReference type="RefSeq" id="WP_377524895.1">
    <property type="nucleotide sequence ID" value="NZ_JBHSMJ010000017.1"/>
</dbReference>
<protein>
    <submittedName>
        <fullName evidence="1">Uncharacterized protein</fullName>
    </submittedName>
</protein>
<dbReference type="EMBL" id="JBHSMJ010000017">
    <property type="protein sequence ID" value="MFC5449183.1"/>
    <property type="molecule type" value="Genomic_DNA"/>
</dbReference>
<sequence>MIDEFFAMIRRLNRTGIDILEIKKFFGLISEIRHIVPPTVEFMTVLKVYRPVLFHEFRRSLVPSTGMWFLANVNMDVGQALINLAITDEDQLRILIKGSQV</sequence>
<keyword evidence="2" id="KW-1185">Reference proteome</keyword>
<comment type="caution">
    <text evidence="1">The sequence shown here is derived from an EMBL/GenBank/DDBJ whole genome shotgun (WGS) entry which is preliminary data.</text>
</comment>
<gene>
    <name evidence="1" type="ORF">ACFPOG_13005</name>
</gene>
<evidence type="ECO:0000313" key="2">
    <source>
        <dbReference type="Proteomes" id="UP001596044"/>
    </source>
</evidence>
<proteinExistence type="predicted"/>
<organism evidence="1 2">
    <name type="scientific">Paenibacillus aestuarii</name>
    <dbReference type="NCBI Taxonomy" id="516965"/>
    <lineage>
        <taxon>Bacteria</taxon>
        <taxon>Bacillati</taxon>
        <taxon>Bacillota</taxon>
        <taxon>Bacilli</taxon>
        <taxon>Bacillales</taxon>
        <taxon>Paenibacillaceae</taxon>
        <taxon>Paenibacillus</taxon>
    </lineage>
</organism>